<evidence type="ECO:0000256" key="1">
    <source>
        <dbReference type="SAM" id="SignalP"/>
    </source>
</evidence>
<name>A0A3B0ABD0_9ACTN</name>
<sequence length="195" mass="20292">MTRTPVVAALAALLLAAGCAPGPAPSAPPAARPVPAPGGSAPAALSGIDLLFLTMMAAHTEQTLEIVRSARGRIVDPDLHTLVAAIDVTETDELATVRAWLDAASQAPDEARRRHDHSGHGVSAADLDRLREATGAQVDAVLREVLAEHQRAAADLARAHLSAGTDERVRDLARRIEQSRTAEVGLLTASPAPSR</sequence>
<organism evidence="3 4">
    <name type="scientific">Micromonospora costi</name>
    <dbReference type="NCBI Taxonomy" id="1530042"/>
    <lineage>
        <taxon>Bacteria</taxon>
        <taxon>Bacillati</taxon>
        <taxon>Actinomycetota</taxon>
        <taxon>Actinomycetes</taxon>
        <taxon>Micromonosporales</taxon>
        <taxon>Micromonosporaceae</taxon>
        <taxon>Micromonospora</taxon>
    </lineage>
</organism>
<dbReference type="InterPro" id="IPR005183">
    <property type="entry name" value="DUF305_CopM-like"/>
</dbReference>
<dbReference type="Gene3D" id="1.20.1260.10">
    <property type="match status" value="1"/>
</dbReference>
<feature type="chain" id="PRO_5017437569" evidence="1">
    <location>
        <begin position="27"/>
        <end position="195"/>
    </location>
</feature>
<comment type="caution">
    <text evidence="3">The sequence shown here is derived from an EMBL/GenBank/DDBJ whole genome shotgun (WGS) entry which is preliminary data.</text>
</comment>
<keyword evidence="4" id="KW-1185">Reference proteome</keyword>
<dbReference type="InterPro" id="IPR012347">
    <property type="entry name" value="Ferritin-like"/>
</dbReference>
<evidence type="ECO:0000313" key="3">
    <source>
        <dbReference type="EMBL" id="RKN57770.1"/>
    </source>
</evidence>
<keyword evidence="1" id="KW-0732">Signal</keyword>
<feature type="signal peptide" evidence="1">
    <location>
        <begin position="1"/>
        <end position="26"/>
    </location>
</feature>
<dbReference type="EMBL" id="RBAN01000001">
    <property type="protein sequence ID" value="RKN57770.1"/>
    <property type="molecule type" value="Genomic_DNA"/>
</dbReference>
<dbReference type="PANTHER" id="PTHR36933:SF1">
    <property type="entry name" value="SLL0788 PROTEIN"/>
    <property type="match status" value="1"/>
</dbReference>
<dbReference type="RefSeq" id="WP_120777958.1">
    <property type="nucleotide sequence ID" value="NZ_JBHLUP010000009.1"/>
</dbReference>
<gene>
    <name evidence="3" type="ORF">D7193_03815</name>
</gene>
<protein>
    <submittedName>
        <fullName evidence="3">DUF305 domain-containing protein</fullName>
    </submittedName>
</protein>
<accession>A0A3B0ABD0</accession>
<reference evidence="3 4" key="1">
    <citation type="journal article" date="2015" name="Int. J. Syst. Evol. Microbiol.">
        <title>Micromonospora costi sp. nov., isolated from a leaf of Costus speciosus.</title>
        <authorList>
            <person name="Thawai C."/>
        </authorList>
    </citation>
    <scope>NUCLEOTIDE SEQUENCE [LARGE SCALE GENOMIC DNA]</scope>
    <source>
        <strain evidence="3 4">CS1-12</strain>
    </source>
</reference>
<dbReference type="PROSITE" id="PS51257">
    <property type="entry name" value="PROKAR_LIPOPROTEIN"/>
    <property type="match status" value="1"/>
</dbReference>
<feature type="domain" description="DUF305" evidence="2">
    <location>
        <begin position="49"/>
        <end position="187"/>
    </location>
</feature>
<dbReference type="Proteomes" id="UP000279968">
    <property type="component" value="Unassembled WGS sequence"/>
</dbReference>
<dbReference type="PANTHER" id="PTHR36933">
    <property type="entry name" value="SLL0788 PROTEIN"/>
    <property type="match status" value="1"/>
</dbReference>
<evidence type="ECO:0000259" key="2">
    <source>
        <dbReference type="Pfam" id="PF03713"/>
    </source>
</evidence>
<proteinExistence type="predicted"/>
<dbReference type="AlphaFoldDB" id="A0A3B0ABD0"/>
<evidence type="ECO:0000313" key="4">
    <source>
        <dbReference type="Proteomes" id="UP000279968"/>
    </source>
</evidence>
<dbReference type="Pfam" id="PF03713">
    <property type="entry name" value="DUF305"/>
    <property type="match status" value="1"/>
</dbReference>
<dbReference type="OrthoDB" id="26872at2"/>